<keyword evidence="2" id="KW-0732">Signal</keyword>
<dbReference type="Proteomes" id="UP000437068">
    <property type="component" value="Unassembled WGS sequence"/>
</dbReference>
<dbReference type="EMBL" id="QXGE01003942">
    <property type="protein sequence ID" value="KAE9272625.1"/>
    <property type="molecule type" value="Genomic_DNA"/>
</dbReference>
<accession>A0A6A3ETM8</accession>
<dbReference type="Proteomes" id="UP000440732">
    <property type="component" value="Unassembled WGS sequence"/>
</dbReference>
<evidence type="ECO:0000313" key="6">
    <source>
        <dbReference type="EMBL" id="KAE9272625.1"/>
    </source>
</evidence>
<evidence type="ECO:0000313" key="9">
    <source>
        <dbReference type="Proteomes" id="UP000440732"/>
    </source>
</evidence>
<evidence type="ECO:0000256" key="2">
    <source>
        <dbReference type="SAM" id="SignalP"/>
    </source>
</evidence>
<evidence type="ECO:0000313" key="3">
    <source>
        <dbReference type="EMBL" id="KAE8936869.1"/>
    </source>
</evidence>
<feature type="region of interest" description="Disordered" evidence="1">
    <location>
        <begin position="75"/>
        <end position="100"/>
    </location>
</feature>
<dbReference type="AlphaFoldDB" id="A0A6A3ETM8"/>
<sequence length="100" mass="11198">MIWYLRFAVPGVLALFVVSESTAETENPKTPLADASPVKFHVTLRRKAMELHGESEFDVFANPVVSGDGKKCSNVTMATRRSSRPTHASRIHSWTVPRTW</sequence>
<evidence type="ECO:0000256" key="1">
    <source>
        <dbReference type="SAM" id="MobiDB-lite"/>
    </source>
</evidence>
<evidence type="ECO:0000313" key="4">
    <source>
        <dbReference type="EMBL" id="KAE9098911.1"/>
    </source>
</evidence>
<dbReference type="EMBL" id="QXFX01001000">
    <property type="protein sequence ID" value="KAE9098911.1"/>
    <property type="molecule type" value="Genomic_DNA"/>
</dbReference>
<evidence type="ECO:0000313" key="5">
    <source>
        <dbReference type="EMBL" id="KAE9138914.1"/>
    </source>
</evidence>
<dbReference type="EMBL" id="QXGA01000842">
    <property type="protein sequence ID" value="KAE9138914.1"/>
    <property type="molecule type" value="Genomic_DNA"/>
</dbReference>
<dbReference type="Proteomes" id="UP000429523">
    <property type="component" value="Unassembled WGS sequence"/>
</dbReference>
<protein>
    <recommendedName>
        <fullName evidence="11">RxLR effector protein</fullName>
    </recommendedName>
</protein>
<feature type="compositionally biased region" description="Basic residues" evidence="1">
    <location>
        <begin position="81"/>
        <end position="90"/>
    </location>
</feature>
<evidence type="ECO:0000313" key="8">
    <source>
        <dbReference type="Proteomes" id="UP000437068"/>
    </source>
</evidence>
<proteinExistence type="predicted"/>
<gene>
    <name evidence="6" type="ORF">PF001_g27854</name>
    <name evidence="5" type="ORF">PF006_g13852</name>
    <name evidence="3" type="ORF">PF009_g13206</name>
    <name evidence="4" type="ORF">PF010_g15379</name>
</gene>
<name>A0A6A3ETM8_9STRA</name>
<dbReference type="EMBL" id="QXGF01000681">
    <property type="protein sequence ID" value="KAE8936869.1"/>
    <property type="molecule type" value="Genomic_DNA"/>
</dbReference>
<dbReference type="Proteomes" id="UP000488956">
    <property type="component" value="Unassembled WGS sequence"/>
</dbReference>
<comment type="caution">
    <text evidence="3">The sequence shown here is derived from an EMBL/GenBank/DDBJ whole genome shotgun (WGS) entry which is preliminary data.</text>
</comment>
<reference evidence="7 8" key="1">
    <citation type="submission" date="2018-08" db="EMBL/GenBank/DDBJ databases">
        <title>Genomic investigation of the strawberry pathogen Phytophthora fragariae indicates pathogenicity is determined by transcriptional variation in three key races.</title>
        <authorList>
            <person name="Adams T.M."/>
            <person name="Armitage A.D."/>
            <person name="Sobczyk M.K."/>
            <person name="Bates H.J."/>
            <person name="Dunwell J.M."/>
            <person name="Nellist C.F."/>
            <person name="Harrison R.J."/>
        </authorList>
    </citation>
    <scope>NUCLEOTIDE SEQUENCE [LARGE SCALE GENOMIC DNA]</scope>
    <source>
        <strain evidence="6 8">A4</strain>
        <strain evidence="5 9">NOV-5</strain>
        <strain evidence="3 7">NOV-9</strain>
        <strain evidence="4 10">ONT-3</strain>
    </source>
</reference>
<evidence type="ECO:0000313" key="10">
    <source>
        <dbReference type="Proteomes" id="UP000488956"/>
    </source>
</evidence>
<organism evidence="3 7">
    <name type="scientific">Phytophthora fragariae</name>
    <dbReference type="NCBI Taxonomy" id="53985"/>
    <lineage>
        <taxon>Eukaryota</taxon>
        <taxon>Sar</taxon>
        <taxon>Stramenopiles</taxon>
        <taxon>Oomycota</taxon>
        <taxon>Peronosporomycetes</taxon>
        <taxon>Peronosporales</taxon>
        <taxon>Peronosporaceae</taxon>
        <taxon>Phytophthora</taxon>
    </lineage>
</organism>
<evidence type="ECO:0008006" key="11">
    <source>
        <dbReference type="Google" id="ProtNLM"/>
    </source>
</evidence>
<evidence type="ECO:0000313" key="7">
    <source>
        <dbReference type="Proteomes" id="UP000429523"/>
    </source>
</evidence>
<feature type="chain" id="PRO_5036379402" description="RxLR effector protein" evidence="2">
    <location>
        <begin position="24"/>
        <end position="100"/>
    </location>
</feature>
<feature type="signal peptide" evidence="2">
    <location>
        <begin position="1"/>
        <end position="23"/>
    </location>
</feature>